<dbReference type="GO" id="GO:0006261">
    <property type="term" value="P:DNA-templated DNA replication"/>
    <property type="evidence" value="ECO:0007669"/>
    <property type="project" value="UniProtKB-UniRule"/>
</dbReference>
<feature type="domain" description="DNA-directed DNA polymerase family A palm" evidence="18">
    <location>
        <begin position="653"/>
        <end position="859"/>
    </location>
</feature>
<reference evidence="19 20" key="1">
    <citation type="submission" date="2014-12" db="EMBL/GenBank/DDBJ databases">
        <title>Genome assembly of Enhygromyxa salina DSM 15201.</title>
        <authorList>
            <person name="Sharma G."/>
            <person name="Subramanian S."/>
        </authorList>
    </citation>
    <scope>NUCLEOTIDE SEQUENCE [LARGE SCALE GENOMIC DNA]</scope>
    <source>
        <strain evidence="19 20">DSM 15201</strain>
    </source>
</reference>
<dbReference type="PROSITE" id="PS00447">
    <property type="entry name" value="DNA_POLYMERASE_A"/>
    <property type="match status" value="1"/>
</dbReference>
<dbReference type="CDD" id="cd09859">
    <property type="entry name" value="PIN_53EXO"/>
    <property type="match status" value="1"/>
</dbReference>
<dbReference type="SMART" id="SM00475">
    <property type="entry name" value="53EXOc"/>
    <property type="match status" value="1"/>
</dbReference>
<dbReference type="InterPro" id="IPR036397">
    <property type="entry name" value="RNaseH_sf"/>
</dbReference>
<dbReference type="Pfam" id="PF22619">
    <property type="entry name" value="DNA_polI_exo1"/>
    <property type="match status" value="1"/>
</dbReference>
<dbReference type="Pfam" id="PF02739">
    <property type="entry name" value="5_3_exonuc_N"/>
    <property type="match status" value="1"/>
</dbReference>
<comment type="catalytic activity">
    <reaction evidence="14 16">
        <text>DNA(n) + a 2'-deoxyribonucleoside 5'-triphosphate = DNA(n+1) + diphosphate</text>
        <dbReference type="Rhea" id="RHEA:22508"/>
        <dbReference type="Rhea" id="RHEA-COMP:17339"/>
        <dbReference type="Rhea" id="RHEA-COMP:17340"/>
        <dbReference type="ChEBI" id="CHEBI:33019"/>
        <dbReference type="ChEBI" id="CHEBI:61560"/>
        <dbReference type="ChEBI" id="CHEBI:173112"/>
        <dbReference type="EC" id="2.7.7.7"/>
    </reaction>
</comment>
<evidence type="ECO:0000256" key="5">
    <source>
        <dbReference type="ARBA" id="ARBA00022695"/>
    </source>
</evidence>
<evidence type="ECO:0000256" key="9">
    <source>
        <dbReference type="ARBA" id="ARBA00022801"/>
    </source>
</evidence>
<evidence type="ECO:0000256" key="8">
    <source>
        <dbReference type="ARBA" id="ARBA00022763"/>
    </source>
</evidence>
<dbReference type="NCBIfam" id="TIGR00593">
    <property type="entry name" value="pola"/>
    <property type="match status" value="1"/>
</dbReference>
<dbReference type="FunFam" id="1.10.150.20:FF:000003">
    <property type="entry name" value="DNA polymerase I"/>
    <property type="match status" value="1"/>
</dbReference>
<dbReference type="Gene3D" id="3.30.70.370">
    <property type="match status" value="1"/>
</dbReference>
<keyword evidence="10 16" id="KW-0269">Exonuclease</keyword>
<evidence type="ECO:0000256" key="7">
    <source>
        <dbReference type="ARBA" id="ARBA00022722"/>
    </source>
</evidence>
<dbReference type="GO" id="GO:0008409">
    <property type="term" value="F:5'-3' exonuclease activity"/>
    <property type="evidence" value="ECO:0007669"/>
    <property type="project" value="UniProtKB-UniRule"/>
</dbReference>
<dbReference type="InterPro" id="IPR002298">
    <property type="entry name" value="DNA_polymerase_A"/>
</dbReference>
<evidence type="ECO:0000256" key="4">
    <source>
        <dbReference type="ARBA" id="ARBA00022679"/>
    </source>
</evidence>
<gene>
    <name evidence="16" type="primary">polA</name>
    <name evidence="19" type="ORF">DB30_04510</name>
</gene>
<dbReference type="Gene3D" id="1.10.150.20">
    <property type="entry name" value="5' to 3' exonuclease, C-terminal subdomain"/>
    <property type="match status" value="2"/>
</dbReference>
<dbReference type="PRINTS" id="PR00868">
    <property type="entry name" value="DNAPOLI"/>
</dbReference>
<evidence type="ECO:0000256" key="13">
    <source>
        <dbReference type="ARBA" id="ARBA00023204"/>
    </source>
</evidence>
<keyword evidence="8 16" id="KW-0227">DNA damage</keyword>
<dbReference type="SUPFAM" id="SSF56672">
    <property type="entry name" value="DNA/RNA polymerases"/>
    <property type="match status" value="1"/>
</dbReference>
<dbReference type="InterPro" id="IPR020045">
    <property type="entry name" value="DNA_polI_H3TH"/>
</dbReference>
<dbReference type="Pfam" id="PF00476">
    <property type="entry name" value="DNA_pol_A"/>
    <property type="match status" value="1"/>
</dbReference>
<dbReference type="EC" id="2.7.7.7" evidence="2 15"/>
<evidence type="ECO:0000256" key="2">
    <source>
        <dbReference type="ARBA" id="ARBA00012417"/>
    </source>
</evidence>
<proteinExistence type="inferred from homology"/>
<dbReference type="GO" id="GO:0003887">
    <property type="term" value="F:DNA-directed DNA polymerase activity"/>
    <property type="evidence" value="ECO:0007669"/>
    <property type="project" value="UniProtKB-UniRule"/>
</dbReference>
<dbReference type="SMART" id="SM00482">
    <property type="entry name" value="POLAc"/>
    <property type="match status" value="1"/>
</dbReference>
<dbReference type="GO" id="GO:0006302">
    <property type="term" value="P:double-strand break repair"/>
    <property type="evidence" value="ECO:0007669"/>
    <property type="project" value="TreeGrafter"/>
</dbReference>
<dbReference type="RefSeq" id="WP_052549777.1">
    <property type="nucleotide sequence ID" value="NZ_JMCC02000039.1"/>
</dbReference>
<keyword evidence="9 16" id="KW-0378">Hydrolase</keyword>
<dbReference type="FunFam" id="3.40.50.1010:FF:000001">
    <property type="entry name" value="DNA polymerase I"/>
    <property type="match status" value="1"/>
</dbReference>
<dbReference type="InterPro" id="IPR008918">
    <property type="entry name" value="HhH2"/>
</dbReference>
<keyword evidence="4 16" id="KW-0808">Transferase</keyword>
<evidence type="ECO:0000256" key="1">
    <source>
        <dbReference type="ARBA" id="ARBA00007705"/>
    </source>
</evidence>
<evidence type="ECO:0000256" key="11">
    <source>
        <dbReference type="ARBA" id="ARBA00022932"/>
    </source>
</evidence>
<dbReference type="InterPro" id="IPR043502">
    <property type="entry name" value="DNA/RNA_pol_sf"/>
</dbReference>
<evidence type="ECO:0000256" key="6">
    <source>
        <dbReference type="ARBA" id="ARBA00022705"/>
    </source>
</evidence>
<dbReference type="GO" id="GO:0003677">
    <property type="term" value="F:DNA binding"/>
    <property type="evidence" value="ECO:0007669"/>
    <property type="project" value="UniProtKB-UniRule"/>
</dbReference>
<dbReference type="PANTHER" id="PTHR10133">
    <property type="entry name" value="DNA POLYMERASE I"/>
    <property type="match status" value="1"/>
</dbReference>
<organism evidence="19 20">
    <name type="scientific">Enhygromyxa salina</name>
    <dbReference type="NCBI Taxonomy" id="215803"/>
    <lineage>
        <taxon>Bacteria</taxon>
        <taxon>Pseudomonadati</taxon>
        <taxon>Myxococcota</taxon>
        <taxon>Polyangia</taxon>
        <taxon>Nannocystales</taxon>
        <taxon>Nannocystaceae</taxon>
        <taxon>Enhygromyxa</taxon>
    </lineage>
</organism>
<evidence type="ECO:0000313" key="20">
    <source>
        <dbReference type="Proteomes" id="UP000031599"/>
    </source>
</evidence>
<comment type="similarity">
    <text evidence="1 16">Belongs to the DNA polymerase type-A family.</text>
</comment>
<evidence type="ECO:0000256" key="3">
    <source>
        <dbReference type="ARBA" id="ARBA00020311"/>
    </source>
</evidence>
<dbReference type="SUPFAM" id="SSF47807">
    <property type="entry name" value="5' to 3' exonuclease, C-terminal subdomain"/>
    <property type="match status" value="1"/>
</dbReference>
<comment type="caution">
    <text evidence="19">The sequence shown here is derived from an EMBL/GenBank/DDBJ whole genome shotgun (WGS) entry which is preliminary data.</text>
</comment>
<evidence type="ECO:0000259" key="18">
    <source>
        <dbReference type="SMART" id="SM00482"/>
    </source>
</evidence>
<dbReference type="PANTHER" id="PTHR10133:SF27">
    <property type="entry name" value="DNA POLYMERASE NU"/>
    <property type="match status" value="1"/>
</dbReference>
<sequence length="895" mass="99386">MATPERLILIDASALIYRAYYAIPSNFTTADGLHTNAIYGFATMFRKILSGRQPERGAVVFDAPGQTFREKKYPEYKAQRPRMDPELREQLEWVDKLVEAHHFPRLRAPGFEADDVIGTLTRQATEAGMEVYIISGDKDFAQLISDSVRMVDTIRDITFDPELVRKKWGVLPDKFVDLLAMTGDKVDNIPGIPGIGAKTAAKLLDKYGDLTGILANIDEMKGKQKERFEDHREQAVLSRELATIDTNVPLELGLDDLKLEPVEPAALNELYKRLEFYSLLSEKEAAKDQAASANADFSAVTTLAQLDALLASFPPKGEGAVAVYPIYDHPSPVRGDLAGFAFSFAPDSARLVPIACVEGLGDAALAKLKPWFEAEDCYKITHACKSLWVALRRVGITLRGVVGDTMLESFLVDPFKLIPHELSQIAKEYLQRTIPPAKRVLGAGKSVKLFTELTPDELCEWSCQQVEVIAAAFPSMRERLDAEGHREYLETVELPLSWVLGQMELNGIAVDSEDLASMGAEFGERLATHEKQIYELAGREFNIASPKQLGEVLFDEMKLPVIKRTKSGYSTKAEVLERLAAKTNLPGHEIAEHLLEHRKLAKLINTYTEVLQNAVNPATGRIHTTFQQTVGVSGRLITTEPDLQRTPVKTPEGRRIRQTFVAAPGCKLISADWSQIELRLLAHFTGDERLVDSFTRGLDVHARTAGQLFEVPPDQVTPKQRGVGKLVNFATIYGQGATALGQILGVPRKQAEAYINGYFEYYAGVRTWLDATIAQAHIDGFVETVLGRRRYIPELSSNNWQDKQYGERISANTPIQGSAADICKLAMLRIDKELKAARLETKMLLQIHDELVFEAPEAEVEQVVAIARTQMEQVYPLKVPLVADVGVGANWAQAH</sequence>
<dbReference type="InterPro" id="IPR018320">
    <property type="entry name" value="DNA_polymerase_1"/>
</dbReference>
<dbReference type="Gene3D" id="1.20.1060.10">
    <property type="entry name" value="Taq DNA Polymerase, Chain T, domain 4"/>
    <property type="match status" value="1"/>
</dbReference>
<evidence type="ECO:0000256" key="16">
    <source>
        <dbReference type="RuleBase" id="RU004460"/>
    </source>
</evidence>
<keyword evidence="13 16" id="KW-0234">DNA repair</keyword>
<keyword evidence="12 16" id="KW-0238">DNA-binding</keyword>
<evidence type="ECO:0000259" key="17">
    <source>
        <dbReference type="SMART" id="SM00475"/>
    </source>
</evidence>
<dbReference type="SUPFAM" id="SSF88723">
    <property type="entry name" value="PIN domain-like"/>
    <property type="match status" value="1"/>
</dbReference>
<dbReference type="CDD" id="cd06140">
    <property type="entry name" value="DNA_polA_I_Bacillus_like_exo"/>
    <property type="match status" value="1"/>
</dbReference>
<dbReference type="Proteomes" id="UP000031599">
    <property type="component" value="Unassembled WGS sequence"/>
</dbReference>
<evidence type="ECO:0000256" key="15">
    <source>
        <dbReference type="NCBIfam" id="TIGR00593"/>
    </source>
</evidence>
<dbReference type="InterPro" id="IPR019760">
    <property type="entry name" value="DNA-dir_DNA_pol_A_CS"/>
</dbReference>
<evidence type="ECO:0000313" key="19">
    <source>
        <dbReference type="EMBL" id="KIG16343.1"/>
    </source>
</evidence>
<dbReference type="InterPro" id="IPR001098">
    <property type="entry name" value="DNA-dir_DNA_pol_A_palm_dom"/>
</dbReference>
<dbReference type="NCBIfam" id="NF004397">
    <property type="entry name" value="PRK05755.1"/>
    <property type="match status" value="1"/>
</dbReference>
<keyword evidence="7" id="KW-0540">Nuclease</keyword>
<accession>A0A0C1ZYP1</accession>
<dbReference type="EMBL" id="JMCC02000039">
    <property type="protein sequence ID" value="KIG16343.1"/>
    <property type="molecule type" value="Genomic_DNA"/>
</dbReference>
<dbReference type="InterPro" id="IPR029060">
    <property type="entry name" value="PIN-like_dom_sf"/>
</dbReference>
<evidence type="ECO:0000256" key="12">
    <source>
        <dbReference type="ARBA" id="ARBA00023125"/>
    </source>
</evidence>
<keyword evidence="6 16" id="KW-0235">DNA replication</keyword>
<comment type="function">
    <text evidence="16">In addition to polymerase activity, this DNA polymerase exhibits 5'-3' exonuclease activity.</text>
</comment>
<dbReference type="FunFam" id="1.10.150.20:FF:000002">
    <property type="entry name" value="DNA polymerase I"/>
    <property type="match status" value="1"/>
</dbReference>
<dbReference type="FunFam" id="1.20.1060.10:FF:000001">
    <property type="entry name" value="DNA polymerase I"/>
    <property type="match status" value="1"/>
</dbReference>
<protein>
    <recommendedName>
        <fullName evidence="3 15">DNA polymerase I</fullName>
        <ecNumber evidence="2 15">2.7.7.7</ecNumber>
    </recommendedName>
</protein>
<keyword evidence="11 16" id="KW-0239">DNA-directed DNA polymerase</keyword>
<dbReference type="InterPro" id="IPR002421">
    <property type="entry name" value="5-3_exonuclease"/>
</dbReference>
<dbReference type="InterPro" id="IPR020046">
    <property type="entry name" value="5-3_exonucl_a-hlix_arch_N"/>
</dbReference>
<dbReference type="InterPro" id="IPR036279">
    <property type="entry name" value="5-3_exonuclease_C_sf"/>
</dbReference>
<dbReference type="Gene3D" id="3.30.420.10">
    <property type="entry name" value="Ribonuclease H-like superfamily/Ribonuclease H"/>
    <property type="match status" value="1"/>
</dbReference>
<dbReference type="CDD" id="cd08637">
    <property type="entry name" value="DNA_pol_A_pol_I_C"/>
    <property type="match status" value="1"/>
</dbReference>
<dbReference type="InterPro" id="IPR012337">
    <property type="entry name" value="RNaseH-like_sf"/>
</dbReference>
<dbReference type="AlphaFoldDB" id="A0A0C1ZYP1"/>
<dbReference type="SUPFAM" id="SSF53098">
    <property type="entry name" value="Ribonuclease H-like"/>
    <property type="match status" value="1"/>
</dbReference>
<feature type="domain" description="5'-3' exonuclease" evidence="17">
    <location>
        <begin position="5"/>
        <end position="260"/>
    </location>
</feature>
<evidence type="ECO:0000256" key="14">
    <source>
        <dbReference type="ARBA" id="ARBA00049244"/>
    </source>
</evidence>
<evidence type="ECO:0000256" key="10">
    <source>
        <dbReference type="ARBA" id="ARBA00022839"/>
    </source>
</evidence>
<dbReference type="Gene3D" id="3.40.50.1010">
    <property type="entry name" value="5'-nuclease"/>
    <property type="match status" value="1"/>
</dbReference>
<dbReference type="InterPro" id="IPR054690">
    <property type="entry name" value="DNA_polI_exonuclease"/>
</dbReference>
<name>A0A0C1ZYP1_9BACT</name>
<keyword evidence="5 16" id="KW-0548">Nucleotidyltransferase</keyword>
<dbReference type="CDD" id="cd09898">
    <property type="entry name" value="H3TH_53EXO"/>
    <property type="match status" value="1"/>
</dbReference>
<dbReference type="SMART" id="SM00279">
    <property type="entry name" value="HhH2"/>
    <property type="match status" value="1"/>
</dbReference>
<dbReference type="Pfam" id="PF01367">
    <property type="entry name" value="5_3_exonuc"/>
    <property type="match status" value="1"/>
</dbReference>